<dbReference type="Gene3D" id="2.60.120.10">
    <property type="entry name" value="Jelly Rolls"/>
    <property type="match status" value="1"/>
</dbReference>
<organism evidence="3 4">
    <name type="scientific">Saccharothrix syringae</name>
    <name type="common">Nocardiopsis syringae</name>
    <dbReference type="NCBI Taxonomy" id="103733"/>
    <lineage>
        <taxon>Bacteria</taxon>
        <taxon>Bacillati</taxon>
        <taxon>Actinomycetota</taxon>
        <taxon>Actinomycetes</taxon>
        <taxon>Pseudonocardiales</taxon>
        <taxon>Pseudonocardiaceae</taxon>
        <taxon>Saccharothrix</taxon>
    </lineage>
</organism>
<dbReference type="OrthoDB" id="41390at2"/>
<proteinExistence type="predicted"/>
<dbReference type="InterPro" id="IPR050397">
    <property type="entry name" value="Env_Response_Regulators"/>
</dbReference>
<name>A0A5Q0H3M4_SACSY</name>
<dbReference type="PANTHER" id="PTHR24567">
    <property type="entry name" value="CRP FAMILY TRANSCRIPTIONAL REGULATORY PROTEIN"/>
    <property type="match status" value="1"/>
</dbReference>
<dbReference type="CDD" id="cd00038">
    <property type="entry name" value="CAP_ED"/>
    <property type="match status" value="1"/>
</dbReference>
<dbReference type="EMBL" id="CP034550">
    <property type="protein sequence ID" value="QFZ20484.1"/>
    <property type="molecule type" value="Genomic_DNA"/>
</dbReference>
<dbReference type="PANTHER" id="PTHR24567:SF74">
    <property type="entry name" value="HTH-TYPE TRANSCRIPTIONAL REGULATOR ARCR"/>
    <property type="match status" value="1"/>
</dbReference>
<feature type="region of interest" description="Disordered" evidence="1">
    <location>
        <begin position="1"/>
        <end position="24"/>
    </location>
</feature>
<sequence>MISSLSRPLGHTRPGGGSVIGERPHRGLLGRLSERAVNALLDSGGEAAYEPGQVLLRTGDDGTHVVLVLTGAVKVQADDELTPALLGVQSAGDLVGEMAVLDGGPRSATVVTCGHVTARLISRRQLQVLLQEHLELLVAVAVSTAERIR</sequence>
<dbReference type="Pfam" id="PF00027">
    <property type="entry name" value="cNMP_binding"/>
    <property type="match status" value="1"/>
</dbReference>
<reference evidence="4" key="1">
    <citation type="journal article" date="2021" name="Curr. Microbiol.">
        <title>Complete genome of nocamycin-producing strain Saccharothrix syringae NRRL B-16468 reveals the biosynthetic potential for secondary metabolites.</title>
        <authorList>
            <person name="Mo X."/>
            <person name="Yang S."/>
        </authorList>
    </citation>
    <scope>NUCLEOTIDE SEQUENCE [LARGE SCALE GENOMIC DNA]</scope>
    <source>
        <strain evidence="4">ATCC 51364 / DSM 43886 / JCM 6844 / KCTC 9398 / NBRC 14523 / NRRL B-16468 / INA 2240</strain>
    </source>
</reference>
<dbReference type="KEGG" id="ssyi:EKG83_26485"/>
<dbReference type="InterPro" id="IPR014710">
    <property type="entry name" value="RmlC-like_jellyroll"/>
</dbReference>
<gene>
    <name evidence="3" type="ORF">EKG83_26485</name>
</gene>
<evidence type="ECO:0000256" key="1">
    <source>
        <dbReference type="SAM" id="MobiDB-lite"/>
    </source>
</evidence>
<dbReference type="AlphaFoldDB" id="A0A5Q0H3M4"/>
<dbReference type="Proteomes" id="UP000325787">
    <property type="component" value="Chromosome"/>
</dbReference>
<accession>A0A5Q0H3M4</accession>
<dbReference type="InterPro" id="IPR018490">
    <property type="entry name" value="cNMP-bd_dom_sf"/>
</dbReference>
<protein>
    <submittedName>
        <fullName evidence="3">Cyclic nucleotide-binding domain-containing protein</fullName>
    </submittedName>
</protein>
<dbReference type="InterPro" id="IPR018488">
    <property type="entry name" value="cNMP-bd_CS"/>
</dbReference>
<dbReference type="GO" id="GO:0005829">
    <property type="term" value="C:cytosol"/>
    <property type="evidence" value="ECO:0007669"/>
    <property type="project" value="TreeGrafter"/>
</dbReference>
<dbReference type="GO" id="GO:0003700">
    <property type="term" value="F:DNA-binding transcription factor activity"/>
    <property type="evidence" value="ECO:0007669"/>
    <property type="project" value="TreeGrafter"/>
</dbReference>
<dbReference type="PROSITE" id="PS00889">
    <property type="entry name" value="CNMP_BINDING_2"/>
    <property type="match status" value="1"/>
</dbReference>
<keyword evidence="4" id="KW-1185">Reference proteome</keyword>
<evidence type="ECO:0000313" key="4">
    <source>
        <dbReference type="Proteomes" id="UP000325787"/>
    </source>
</evidence>
<dbReference type="SMART" id="SM00100">
    <property type="entry name" value="cNMP"/>
    <property type="match status" value="1"/>
</dbReference>
<evidence type="ECO:0000259" key="2">
    <source>
        <dbReference type="PROSITE" id="PS50042"/>
    </source>
</evidence>
<dbReference type="PROSITE" id="PS50042">
    <property type="entry name" value="CNMP_BINDING_3"/>
    <property type="match status" value="1"/>
</dbReference>
<dbReference type="InterPro" id="IPR000595">
    <property type="entry name" value="cNMP-bd_dom"/>
</dbReference>
<feature type="domain" description="Cyclic nucleotide-binding" evidence="2">
    <location>
        <begin position="28"/>
        <end position="130"/>
    </location>
</feature>
<dbReference type="SUPFAM" id="SSF51206">
    <property type="entry name" value="cAMP-binding domain-like"/>
    <property type="match status" value="1"/>
</dbReference>
<evidence type="ECO:0000313" key="3">
    <source>
        <dbReference type="EMBL" id="QFZ20484.1"/>
    </source>
</evidence>